<gene>
    <name evidence="1" type="ORF">M9H77_29989</name>
</gene>
<comment type="caution">
    <text evidence="1">The sequence shown here is derived from an EMBL/GenBank/DDBJ whole genome shotgun (WGS) entry which is preliminary data.</text>
</comment>
<sequence>MDEGRSLTYSNPLAQAIDKSPSQEIVTVSIKKNLGAMKGSTTFIITPKLVEPVPLSGEKIPILIDVPSALQPKGALLKLKHRSPDDHLRITTTVSTLQKS</sequence>
<dbReference type="Proteomes" id="UP001060085">
    <property type="component" value="Linkage Group LG07"/>
</dbReference>
<evidence type="ECO:0000313" key="1">
    <source>
        <dbReference type="EMBL" id="KAI5652802.1"/>
    </source>
</evidence>
<keyword evidence="2" id="KW-1185">Reference proteome</keyword>
<protein>
    <submittedName>
        <fullName evidence="1">Uncharacterized protein</fullName>
    </submittedName>
</protein>
<reference evidence="2" key="1">
    <citation type="journal article" date="2023" name="Nat. Plants">
        <title>Single-cell RNA sequencing provides a high-resolution roadmap for understanding the multicellular compartmentation of specialized metabolism.</title>
        <authorList>
            <person name="Sun S."/>
            <person name="Shen X."/>
            <person name="Li Y."/>
            <person name="Li Y."/>
            <person name="Wang S."/>
            <person name="Li R."/>
            <person name="Zhang H."/>
            <person name="Shen G."/>
            <person name="Guo B."/>
            <person name="Wei J."/>
            <person name="Xu J."/>
            <person name="St-Pierre B."/>
            <person name="Chen S."/>
            <person name="Sun C."/>
        </authorList>
    </citation>
    <scope>NUCLEOTIDE SEQUENCE [LARGE SCALE GENOMIC DNA]</scope>
</reference>
<accession>A0ACB9ZYJ8</accession>
<evidence type="ECO:0000313" key="2">
    <source>
        <dbReference type="Proteomes" id="UP001060085"/>
    </source>
</evidence>
<proteinExistence type="predicted"/>
<organism evidence="1 2">
    <name type="scientific">Catharanthus roseus</name>
    <name type="common">Madagascar periwinkle</name>
    <name type="synonym">Vinca rosea</name>
    <dbReference type="NCBI Taxonomy" id="4058"/>
    <lineage>
        <taxon>Eukaryota</taxon>
        <taxon>Viridiplantae</taxon>
        <taxon>Streptophyta</taxon>
        <taxon>Embryophyta</taxon>
        <taxon>Tracheophyta</taxon>
        <taxon>Spermatophyta</taxon>
        <taxon>Magnoliopsida</taxon>
        <taxon>eudicotyledons</taxon>
        <taxon>Gunneridae</taxon>
        <taxon>Pentapetalae</taxon>
        <taxon>asterids</taxon>
        <taxon>lamiids</taxon>
        <taxon>Gentianales</taxon>
        <taxon>Apocynaceae</taxon>
        <taxon>Rauvolfioideae</taxon>
        <taxon>Vinceae</taxon>
        <taxon>Catharanthinae</taxon>
        <taxon>Catharanthus</taxon>
    </lineage>
</organism>
<name>A0ACB9ZYJ8_CATRO</name>
<dbReference type="EMBL" id="CM044707">
    <property type="protein sequence ID" value="KAI5652802.1"/>
    <property type="molecule type" value="Genomic_DNA"/>
</dbReference>